<evidence type="ECO:0000313" key="2">
    <source>
        <dbReference type="Proteomes" id="UP000014809"/>
    </source>
</evidence>
<reference evidence="1 2" key="1">
    <citation type="submission" date="2012-06" db="EMBL/GenBank/DDBJ databases">
        <title>Complete genome sequence of Corynebacterium terpenotabidum Y-11 (=DSM 44721).</title>
        <authorList>
            <person name="Ruckert C."/>
            <person name="Albersmeier A."/>
            <person name="Al-Dilaimi A."/>
            <person name="Szczepanowski R."/>
            <person name="Kalinowski J."/>
        </authorList>
    </citation>
    <scope>NUCLEOTIDE SEQUENCE [LARGE SCALE GENOMIC DNA]</scope>
    <source>
        <strain evidence="1 2">Y-11</strain>
    </source>
</reference>
<dbReference type="AlphaFoldDB" id="S4XDX9"/>
<evidence type="ECO:0000313" key="1">
    <source>
        <dbReference type="EMBL" id="AGP29800.1"/>
    </source>
</evidence>
<dbReference type="RefSeq" id="WP_020440165.1">
    <property type="nucleotide sequence ID" value="NC_021663.1"/>
</dbReference>
<dbReference type="PATRIC" id="fig|1200352.3.peg.141"/>
<dbReference type="EMBL" id="CP003696">
    <property type="protein sequence ID" value="AGP29800.1"/>
    <property type="molecule type" value="Genomic_DNA"/>
</dbReference>
<dbReference type="Proteomes" id="UP000014809">
    <property type="component" value="Chromosome"/>
</dbReference>
<name>S4XDX9_9CORY</name>
<keyword evidence="2" id="KW-1185">Reference proteome</keyword>
<accession>S4XDX9</accession>
<organism evidence="1 2">
    <name type="scientific">Corynebacterium terpenotabidum Y-11</name>
    <dbReference type="NCBI Taxonomy" id="1200352"/>
    <lineage>
        <taxon>Bacteria</taxon>
        <taxon>Bacillati</taxon>
        <taxon>Actinomycetota</taxon>
        <taxon>Actinomycetes</taxon>
        <taxon>Mycobacteriales</taxon>
        <taxon>Corynebacteriaceae</taxon>
        <taxon>Corynebacterium</taxon>
    </lineage>
</organism>
<dbReference type="eggNOG" id="ENOG5031ITU">
    <property type="taxonomic scope" value="Bacteria"/>
</dbReference>
<sequence length="236" mass="26174">MKDPQRIPGMVDALTRLWESRPDLTLTRLLGLLETHGADWNATDEETLAVLHRLAAETPVRISGDGRRYLVTTENSAGRPDRLVTIGADRVAVRQIPASRTDAVHDLPQPVVWTHSGIRTCHVARPLVITDAEGIPHRLGLVSSIRVVEGDGGDPTSLDGLRRRTLENVYLLELEDATVLLDRSMWVFTTGRRTLHRQHVAWARLLQATVGAPVRVALNGGEVRELPTLQRITLLE</sequence>
<protein>
    <submittedName>
        <fullName evidence="1">Uncharacterized protein</fullName>
    </submittedName>
</protein>
<dbReference type="KEGG" id="cter:A606_00725"/>
<dbReference type="HOGENOM" id="CLU_090942_0_0_11"/>
<proteinExistence type="predicted"/>
<gene>
    <name evidence="1" type="ORF">A606_00725</name>
</gene>
<dbReference type="STRING" id="1200352.A606_00725"/>